<feature type="transmembrane region" description="Helical" evidence="1">
    <location>
        <begin position="6"/>
        <end position="25"/>
    </location>
</feature>
<comment type="caution">
    <text evidence="2">The sequence shown here is derived from an EMBL/GenBank/DDBJ whole genome shotgun (WGS) entry which is preliminary data.</text>
</comment>
<name>A0A9X2I0J3_9FLAO</name>
<dbReference type="AlphaFoldDB" id="A0A9X2I0J3"/>
<evidence type="ECO:0000313" key="2">
    <source>
        <dbReference type="EMBL" id="MCP9199039.1"/>
    </source>
</evidence>
<feature type="transmembrane region" description="Helical" evidence="1">
    <location>
        <begin position="77"/>
        <end position="94"/>
    </location>
</feature>
<dbReference type="EMBL" id="JANCNS010000001">
    <property type="protein sequence ID" value="MCP9199039.1"/>
    <property type="molecule type" value="Genomic_DNA"/>
</dbReference>
<evidence type="ECO:0000256" key="1">
    <source>
        <dbReference type="SAM" id="Phobius"/>
    </source>
</evidence>
<keyword evidence="1" id="KW-0812">Transmembrane</keyword>
<organism evidence="2 3">
    <name type="scientific">Christiangramia oceanisediminis</name>
    <dbReference type="NCBI Taxonomy" id="2920386"/>
    <lineage>
        <taxon>Bacteria</taxon>
        <taxon>Pseudomonadati</taxon>
        <taxon>Bacteroidota</taxon>
        <taxon>Flavobacteriia</taxon>
        <taxon>Flavobacteriales</taxon>
        <taxon>Flavobacteriaceae</taxon>
        <taxon>Christiangramia</taxon>
    </lineage>
</organism>
<gene>
    <name evidence="2" type="ORF">MKO06_03910</name>
</gene>
<keyword evidence="1" id="KW-1133">Transmembrane helix</keyword>
<proteinExistence type="predicted"/>
<protein>
    <submittedName>
        <fullName evidence="2">Uncharacterized protein</fullName>
    </submittedName>
</protein>
<sequence>MNFLSSYWLFIPLFLFIIAVIFRLLDNSTLLFLKKDILVQSSNVSRKVLKRHIVLNEDPEFTRQLKRALLYRNFQQSFLIIAAISVPPSLYLFLS</sequence>
<keyword evidence="3" id="KW-1185">Reference proteome</keyword>
<dbReference type="Proteomes" id="UP001155280">
    <property type="component" value="Unassembled WGS sequence"/>
</dbReference>
<keyword evidence="1" id="KW-0472">Membrane</keyword>
<accession>A0A9X2I0J3</accession>
<dbReference type="RefSeq" id="WP_241549352.1">
    <property type="nucleotide sequence ID" value="NZ_JANCNS010000001.1"/>
</dbReference>
<evidence type="ECO:0000313" key="3">
    <source>
        <dbReference type="Proteomes" id="UP001155280"/>
    </source>
</evidence>
<reference evidence="2" key="1">
    <citation type="submission" date="2022-07" db="EMBL/GenBank/DDBJ databases">
        <title>Gramela sediminis sp. nov., isolated from deep-sea sediment of the Indian Ocean.</title>
        <authorList>
            <person name="Shi H."/>
        </authorList>
    </citation>
    <scope>NUCLEOTIDE SEQUENCE</scope>
    <source>
        <strain evidence="2">GC03-9</strain>
    </source>
</reference>